<dbReference type="EMBL" id="CAXDID020000680">
    <property type="protein sequence ID" value="CAL6110055.1"/>
    <property type="molecule type" value="Genomic_DNA"/>
</dbReference>
<evidence type="ECO:0000313" key="7">
    <source>
        <dbReference type="EMBL" id="CAL6104444.1"/>
    </source>
</evidence>
<keyword evidence="1" id="KW-0547">Nucleotide-binding</keyword>
<dbReference type="EMBL" id="CATOUU010001015">
    <property type="protein sequence ID" value="CAI9967152.1"/>
    <property type="molecule type" value="Genomic_DNA"/>
</dbReference>
<dbReference type="EMBL" id="CATOUU010000255">
    <property type="protein sequence ID" value="CAI9922586.1"/>
    <property type="molecule type" value="Genomic_DNA"/>
</dbReference>
<accession>A0AA86UW64</accession>
<evidence type="ECO:0000313" key="6">
    <source>
        <dbReference type="EMBL" id="CAL6091964.1"/>
    </source>
</evidence>
<dbReference type="SMART" id="SM00174">
    <property type="entry name" value="RHO"/>
    <property type="match status" value="1"/>
</dbReference>
<evidence type="ECO:0000313" key="9">
    <source>
        <dbReference type="Proteomes" id="UP001642409"/>
    </source>
</evidence>
<dbReference type="Pfam" id="PF00071">
    <property type="entry name" value="Ras"/>
    <property type="match status" value="1"/>
</dbReference>
<dbReference type="InterPro" id="IPR005225">
    <property type="entry name" value="Small_GTP-bd"/>
</dbReference>
<dbReference type="EMBL" id="CAXDID020000440">
    <property type="protein sequence ID" value="CAL6091964.1"/>
    <property type="molecule type" value="Genomic_DNA"/>
</dbReference>
<evidence type="ECO:0000313" key="3">
    <source>
        <dbReference type="EMBL" id="CAI9922586.1"/>
    </source>
</evidence>
<dbReference type="Gene3D" id="3.40.50.300">
    <property type="entry name" value="P-loop containing nucleotide triphosphate hydrolases"/>
    <property type="match status" value="1"/>
</dbReference>
<dbReference type="Proteomes" id="UP001642409">
    <property type="component" value="Unassembled WGS sequence"/>
</dbReference>
<evidence type="ECO:0000313" key="8">
    <source>
        <dbReference type="EMBL" id="CAL6110055.1"/>
    </source>
</evidence>
<dbReference type="SUPFAM" id="SSF52540">
    <property type="entry name" value="P-loop containing nucleoside triphosphate hydrolases"/>
    <property type="match status" value="1"/>
</dbReference>
<proteinExistence type="predicted"/>
<dbReference type="InterPro" id="IPR050227">
    <property type="entry name" value="Rab"/>
</dbReference>
<dbReference type="EMBL" id="CAXDID020000583">
    <property type="protein sequence ID" value="CAL6104444.1"/>
    <property type="molecule type" value="Genomic_DNA"/>
</dbReference>
<dbReference type="EMBL" id="CATOUU010000925">
    <property type="protein sequence ID" value="CAI9959924.1"/>
    <property type="molecule type" value="Genomic_DNA"/>
</dbReference>
<dbReference type="InterPro" id="IPR001806">
    <property type="entry name" value="Small_GTPase"/>
</dbReference>
<evidence type="ECO:0000256" key="1">
    <source>
        <dbReference type="ARBA" id="ARBA00022741"/>
    </source>
</evidence>
<keyword evidence="2" id="KW-0342">GTP-binding</keyword>
<gene>
    <name evidence="3" type="ORF">HINF_LOCUS10231</name>
    <name evidence="4" type="ORF">HINF_LOCUS47569</name>
    <name evidence="5" type="ORF">HINF_LOCUS54797</name>
    <name evidence="6" type="ORF">HINF_LOCUS66038</name>
    <name evidence="7" type="ORF">HINF_LOCUS72785</name>
    <name evidence="8" type="ORF">HINF_LOCUS75738</name>
</gene>
<keyword evidence="9" id="KW-1185">Reference proteome</keyword>
<dbReference type="SMART" id="SM00175">
    <property type="entry name" value="RAB"/>
    <property type="match status" value="1"/>
</dbReference>
<evidence type="ECO:0000313" key="5">
    <source>
        <dbReference type="EMBL" id="CAI9967152.1"/>
    </source>
</evidence>
<evidence type="ECO:0000313" key="4">
    <source>
        <dbReference type="EMBL" id="CAI9959924.1"/>
    </source>
</evidence>
<dbReference type="PROSITE" id="PS51419">
    <property type="entry name" value="RAB"/>
    <property type="match status" value="1"/>
</dbReference>
<dbReference type="GO" id="GO:0005525">
    <property type="term" value="F:GTP binding"/>
    <property type="evidence" value="ECO:0007669"/>
    <property type="project" value="UniProtKB-KW"/>
</dbReference>
<dbReference type="SMART" id="SM00173">
    <property type="entry name" value="RAS"/>
    <property type="match status" value="1"/>
</dbReference>
<dbReference type="InterPro" id="IPR027417">
    <property type="entry name" value="P-loop_NTPase"/>
</dbReference>
<reference evidence="6 9" key="2">
    <citation type="submission" date="2024-07" db="EMBL/GenBank/DDBJ databases">
        <authorList>
            <person name="Akdeniz Z."/>
        </authorList>
    </citation>
    <scope>NUCLEOTIDE SEQUENCE [LARGE SCALE GENOMIC DNA]</scope>
</reference>
<protein>
    <submittedName>
        <fullName evidence="5">Rab13</fullName>
    </submittedName>
</protein>
<evidence type="ECO:0000256" key="2">
    <source>
        <dbReference type="ARBA" id="ARBA00023134"/>
    </source>
</evidence>
<dbReference type="NCBIfam" id="TIGR00231">
    <property type="entry name" value="small_GTP"/>
    <property type="match status" value="1"/>
</dbReference>
<organism evidence="5">
    <name type="scientific">Hexamita inflata</name>
    <dbReference type="NCBI Taxonomy" id="28002"/>
    <lineage>
        <taxon>Eukaryota</taxon>
        <taxon>Metamonada</taxon>
        <taxon>Diplomonadida</taxon>
        <taxon>Hexamitidae</taxon>
        <taxon>Hexamitinae</taxon>
        <taxon>Hexamita</taxon>
    </lineage>
</organism>
<dbReference type="AlphaFoldDB" id="A0AA86UW64"/>
<name>A0AA86UW64_9EUKA</name>
<dbReference type="PANTHER" id="PTHR47977">
    <property type="entry name" value="RAS-RELATED PROTEIN RAB"/>
    <property type="match status" value="1"/>
</dbReference>
<reference evidence="5" key="1">
    <citation type="submission" date="2023-06" db="EMBL/GenBank/DDBJ databases">
        <authorList>
            <person name="Kurt Z."/>
        </authorList>
    </citation>
    <scope>NUCLEOTIDE SEQUENCE</scope>
</reference>
<dbReference type="GO" id="GO:0003924">
    <property type="term" value="F:GTPase activity"/>
    <property type="evidence" value="ECO:0007669"/>
    <property type="project" value="InterPro"/>
</dbReference>
<comment type="caution">
    <text evidence="5">The sequence shown here is derived from an EMBL/GenBank/DDBJ whole genome shotgun (WGS) entry which is preliminary data.</text>
</comment>
<sequence length="126" mass="14031">MNVSLTMFDTAGMEQYQAMSTQHVRQADYCLVCYAVDDERSIASVKTWVEFVQKNNATCKMVLVGNKADVEGKDESALEELKMKFTKVVKCSAKTGENVAEVLKIDWATVTEHVKELVQQPKGGCC</sequence>